<evidence type="ECO:0000256" key="1">
    <source>
        <dbReference type="SAM" id="MobiDB-lite"/>
    </source>
</evidence>
<name>A0A0F8ZXS4_9ZZZZ</name>
<gene>
    <name evidence="2" type="ORF">LCGC14_2640560</name>
</gene>
<organism evidence="2">
    <name type="scientific">marine sediment metagenome</name>
    <dbReference type="NCBI Taxonomy" id="412755"/>
    <lineage>
        <taxon>unclassified sequences</taxon>
        <taxon>metagenomes</taxon>
        <taxon>ecological metagenomes</taxon>
    </lineage>
</organism>
<comment type="caution">
    <text evidence="2">The sequence shown here is derived from an EMBL/GenBank/DDBJ whole genome shotgun (WGS) entry which is preliminary data.</text>
</comment>
<evidence type="ECO:0000313" key="2">
    <source>
        <dbReference type="EMBL" id="KKK98658.1"/>
    </source>
</evidence>
<proteinExistence type="predicted"/>
<accession>A0A0F8ZXS4</accession>
<feature type="compositionally biased region" description="Basic and acidic residues" evidence="1">
    <location>
        <begin position="58"/>
        <end position="68"/>
    </location>
</feature>
<dbReference type="AlphaFoldDB" id="A0A0F8ZXS4"/>
<sequence length="68" mass="7733">MASCECCWTKSYSLAMARPTMTQTDAYYAVMKEHQERGCVCTKPTNEGNKSRAGQFWKDGKDTREVSK</sequence>
<reference evidence="2" key="1">
    <citation type="journal article" date="2015" name="Nature">
        <title>Complex archaea that bridge the gap between prokaryotes and eukaryotes.</title>
        <authorList>
            <person name="Spang A."/>
            <person name="Saw J.H."/>
            <person name="Jorgensen S.L."/>
            <person name="Zaremba-Niedzwiedzka K."/>
            <person name="Martijn J."/>
            <person name="Lind A.E."/>
            <person name="van Eijk R."/>
            <person name="Schleper C."/>
            <person name="Guy L."/>
            <person name="Ettema T.J."/>
        </authorList>
    </citation>
    <scope>NUCLEOTIDE SEQUENCE</scope>
</reference>
<protein>
    <submittedName>
        <fullName evidence="2">Uncharacterized protein</fullName>
    </submittedName>
</protein>
<feature type="region of interest" description="Disordered" evidence="1">
    <location>
        <begin position="48"/>
        <end position="68"/>
    </location>
</feature>
<dbReference type="EMBL" id="LAZR01045529">
    <property type="protein sequence ID" value="KKK98658.1"/>
    <property type="molecule type" value="Genomic_DNA"/>
</dbReference>